<dbReference type="InterPro" id="IPR036388">
    <property type="entry name" value="WH-like_DNA-bd_sf"/>
</dbReference>
<dbReference type="Gene3D" id="1.10.10.10">
    <property type="entry name" value="Winged helix-like DNA-binding domain superfamily/Winged helix DNA-binding domain"/>
    <property type="match status" value="1"/>
</dbReference>
<evidence type="ECO:0000256" key="1">
    <source>
        <dbReference type="ARBA" id="ARBA00023015"/>
    </source>
</evidence>
<dbReference type="EMBL" id="CP155571">
    <property type="protein sequence ID" value="XFO74915.1"/>
    <property type="molecule type" value="Genomic_DNA"/>
</dbReference>
<dbReference type="InterPro" id="IPR026881">
    <property type="entry name" value="WYL_dom"/>
</dbReference>
<dbReference type="InterPro" id="IPR036390">
    <property type="entry name" value="WH_DNA-bd_sf"/>
</dbReference>
<evidence type="ECO:0000259" key="3">
    <source>
        <dbReference type="PROSITE" id="PS51000"/>
    </source>
</evidence>
<dbReference type="Pfam" id="PF08279">
    <property type="entry name" value="HTH_11"/>
    <property type="match status" value="1"/>
</dbReference>
<dbReference type="SUPFAM" id="SSF46785">
    <property type="entry name" value="Winged helix' DNA-binding domain"/>
    <property type="match status" value="1"/>
</dbReference>
<dbReference type="PIRSF" id="PIRSF016838">
    <property type="entry name" value="PafC"/>
    <property type="match status" value="1"/>
</dbReference>
<organism evidence="4 6">
    <name type="scientific">Sporomusa acidovorans (strain ATCC 49682 / DSM 3132 / Mol)</name>
    <dbReference type="NCBI Taxonomy" id="1123286"/>
    <lineage>
        <taxon>Bacteria</taxon>
        <taxon>Bacillati</taxon>
        <taxon>Bacillota</taxon>
        <taxon>Negativicutes</taxon>
        <taxon>Selenomonadales</taxon>
        <taxon>Sporomusaceae</taxon>
        <taxon>Sporomusa</taxon>
    </lineage>
</organism>
<protein>
    <recommendedName>
        <fullName evidence="3">HTH deoR-type domain-containing protein</fullName>
    </recommendedName>
</protein>
<proteinExistence type="predicted"/>
<accession>A0ABZ3J9F4</accession>
<evidence type="ECO:0000313" key="6">
    <source>
        <dbReference type="Proteomes" id="UP000216052"/>
    </source>
</evidence>
<dbReference type="Pfam" id="PF25583">
    <property type="entry name" value="WCX"/>
    <property type="match status" value="1"/>
</dbReference>
<dbReference type="Pfam" id="PF13280">
    <property type="entry name" value="WYL"/>
    <property type="match status" value="1"/>
</dbReference>
<dbReference type="InterPro" id="IPR051534">
    <property type="entry name" value="CBASS_pafABC_assoc_protein"/>
</dbReference>
<keyword evidence="6" id="KW-1185">Reference proteome</keyword>
<reference evidence="4 6" key="1">
    <citation type="submission" date="2024-05" db="EMBL/GenBank/DDBJ databases">
        <title>Isolation and characterization of Sporomusa carbonis sp. nov., a carboxydotrophic hydrogenogen in the genus of Sporomusa isolated from a charcoal burning pile.</title>
        <authorList>
            <person name="Boeer T."/>
            <person name="Rosenbaum F."/>
            <person name="Eysell L."/>
            <person name="Mueller V."/>
            <person name="Daniel R."/>
            <person name="Poehlein A."/>
        </authorList>
    </citation>
    <scope>NUCLEOTIDE SEQUENCE [LARGE SCALE GENOMIC DNA]</scope>
    <source>
        <strain evidence="4 6">DSM 3132</strain>
    </source>
</reference>
<sequence length="301" mass="34422">MKIDRLLTILAILLRKEQVTAPELAEQLEVTRRTIGRDIDDLCKAGFPIVTRQGAGGGISIAEGYKLDKNLMTKEELQNILIALKGLESVDATSRLGRLVQKLTPASDAVVSLKDNIVIDLASHYKDSLSKKINLLRTAIEQRRIVTFAYYSDKGVTFRTIGPYFIVFKWSAWYVFGYCMARQDFRMFKLGRLWRLNLTEEKYSIGMIPPEKIDFDAHLRDDRDMVILFDESVEYLLVEEYGPASYTKTPDGKLLFQRGYTNLDFTLRWILSFGDKAEVLAPADLRETVGKIILKTAERYN</sequence>
<dbReference type="RefSeq" id="WP_093796693.1">
    <property type="nucleotide sequence ID" value="NZ_CP155571.1"/>
</dbReference>
<dbReference type="PROSITE" id="PS52050">
    <property type="entry name" value="WYL"/>
    <property type="match status" value="1"/>
</dbReference>
<feature type="domain" description="HTH deoR-type" evidence="3">
    <location>
        <begin position="2"/>
        <end position="57"/>
    </location>
</feature>
<dbReference type="InterPro" id="IPR001034">
    <property type="entry name" value="DeoR_HTH"/>
</dbReference>
<dbReference type="InterPro" id="IPR013196">
    <property type="entry name" value="HTH_11"/>
</dbReference>
<keyword evidence="1" id="KW-0805">Transcription regulation</keyword>
<dbReference type="Proteomes" id="UP000216052">
    <property type="component" value="Chromosome"/>
</dbReference>
<dbReference type="PANTHER" id="PTHR34580">
    <property type="match status" value="1"/>
</dbReference>
<dbReference type="EMBL" id="CP155571">
    <property type="protein sequence ID" value="XFO74936.1"/>
    <property type="molecule type" value="Genomic_DNA"/>
</dbReference>
<dbReference type="InterPro" id="IPR057727">
    <property type="entry name" value="WCX_dom"/>
</dbReference>
<dbReference type="PANTHER" id="PTHR34580:SF1">
    <property type="entry name" value="PROTEIN PAFC"/>
    <property type="match status" value="1"/>
</dbReference>
<keyword evidence="2" id="KW-0804">Transcription</keyword>
<gene>
    <name evidence="4" type="ORF">SPACI_050260</name>
    <name evidence="5" type="ORF">SPACI_050470</name>
</gene>
<name>A0ABZ3J9F4_SPOA4</name>
<dbReference type="PROSITE" id="PS51000">
    <property type="entry name" value="HTH_DEOR_2"/>
    <property type="match status" value="1"/>
</dbReference>
<evidence type="ECO:0000256" key="2">
    <source>
        <dbReference type="ARBA" id="ARBA00023163"/>
    </source>
</evidence>
<evidence type="ECO:0000313" key="4">
    <source>
        <dbReference type="EMBL" id="XFO74915.1"/>
    </source>
</evidence>
<dbReference type="InterPro" id="IPR028349">
    <property type="entry name" value="PafC-like"/>
</dbReference>
<evidence type="ECO:0000313" key="5">
    <source>
        <dbReference type="EMBL" id="XFO74936.1"/>
    </source>
</evidence>